<proteinExistence type="predicted"/>
<evidence type="ECO:0000256" key="2">
    <source>
        <dbReference type="SAM" id="MobiDB-lite"/>
    </source>
</evidence>
<feature type="coiled-coil region" evidence="1">
    <location>
        <begin position="91"/>
        <end position="132"/>
    </location>
</feature>
<gene>
    <name evidence="4" type="ORF">QG404_00155</name>
</gene>
<evidence type="ECO:0000313" key="4">
    <source>
        <dbReference type="EMBL" id="WGO82130.1"/>
    </source>
</evidence>
<protein>
    <submittedName>
        <fullName evidence="4">TrbI/VirB10 family protein</fullName>
    </submittedName>
</protein>
<dbReference type="InterPro" id="IPR005498">
    <property type="entry name" value="T4SS_VirB10/TraB/TrbI"/>
</dbReference>
<evidence type="ECO:0000256" key="1">
    <source>
        <dbReference type="SAM" id="Coils"/>
    </source>
</evidence>
<accession>A0ABY8NZY1</accession>
<dbReference type="Pfam" id="PF03743">
    <property type="entry name" value="TrbI"/>
    <property type="match status" value="1"/>
</dbReference>
<reference evidence="4 5" key="1">
    <citation type="submission" date="2023-04" db="EMBL/GenBank/DDBJ databases">
        <title>Genome dynamics across the evolutionary transition to endosymbiosis.</title>
        <authorList>
            <person name="Siozios S."/>
            <person name="Nadal-Jimenez P."/>
            <person name="Azagi T."/>
            <person name="Sprong H."/>
            <person name="Frost C.L."/>
            <person name="Parratt S.R."/>
            <person name="Taylor G."/>
            <person name="Brettell L."/>
            <person name="Lew K.C."/>
            <person name="Croft L."/>
            <person name="King K.C."/>
            <person name="Brockhurst M.A."/>
            <person name="Hypsa V."/>
            <person name="Novakova E."/>
            <person name="Darby A.C."/>
            <person name="Hurst G.D.D."/>
        </authorList>
    </citation>
    <scope>NUCLEOTIDE SEQUENCE [LARGE SCALE GENOMIC DNA]</scope>
    <source>
        <strain evidence="5">aApi_AU</strain>
        <plasmid evidence="4 5">paApi_AU3</plasmid>
    </source>
</reference>
<dbReference type="RefSeq" id="WP_280936898.1">
    <property type="nucleotide sequence ID" value="NZ_CP123754.1"/>
</dbReference>
<feature type="region of interest" description="Disordered" evidence="2">
    <location>
        <begin position="387"/>
        <end position="409"/>
    </location>
</feature>
<feature type="transmembrane region" description="Helical" evidence="3">
    <location>
        <begin position="12"/>
        <end position="32"/>
    </location>
</feature>
<feature type="compositionally biased region" description="Polar residues" evidence="2">
    <location>
        <begin position="389"/>
        <end position="403"/>
    </location>
</feature>
<keyword evidence="4" id="KW-0614">Plasmid</keyword>
<keyword evidence="1" id="KW-0175">Coiled coil</keyword>
<dbReference type="EMBL" id="CP123754">
    <property type="protein sequence ID" value="WGO82130.1"/>
    <property type="molecule type" value="Genomic_DNA"/>
</dbReference>
<evidence type="ECO:0000256" key="3">
    <source>
        <dbReference type="SAM" id="Phobius"/>
    </source>
</evidence>
<organism evidence="4 5">
    <name type="scientific">Arsenophonus apicola</name>
    <dbReference type="NCBI Taxonomy" id="2879119"/>
    <lineage>
        <taxon>Bacteria</taxon>
        <taxon>Pseudomonadati</taxon>
        <taxon>Pseudomonadota</taxon>
        <taxon>Gammaproteobacteria</taxon>
        <taxon>Enterobacterales</taxon>
        <taxon>Morganellaceae</taxon>
        <taxon>Arsenophonus</taxon>
    </lineage>
</organism>
<name>A0ABY8NZY1_9GAMM</name>
<geneLocation type="plasmid" evidence="4 5">
    <name>paApi_AU3</name>
</geneLocation>
<evidence type="ECO:0000313" key="5">
    <source>
        <dbReference type="Proteomes" id="UP001231859"/>
    </source>
</evidence>
<keyword evidence="5" id="KW-1185">Reference proteome</keyword>
<keyword evidence="3" id="KW-0812">Transmembrane</keyword>
<sequence>MNINHFIRKNQKLVFSVIGFGVVAIFTLLWWINRQASGVELAASDSTVQSGNTPTQEPDLTGAITNTFDDKVQGNVVTDAQLSEKANRQTMDMLLKEIQGIKRDFDAVKNENSQLKANVGQLQADLQNKQKAMESQPTPGASQTGYPSQIAILPPKGQLESTRFTYPKKENAASSGFYVPSGTFSTAIVLEGADANASVKGETKKVAMQFKLTGLAHLPGNQKLDKLTHCFVTASAWGEISSERAEVRLERLSCVINNKHIDQVVEGHVGFYGKNGIKGIPVMRNGAMLGLAFGAGALGGLGNAFSQIGNTTVGMGATHQATTQEVARQALGSGASTAANKLADYYIERAEQYHPVIPIGAANRVEVVFQKGFKAEFIEDVEARKAAESPTQLAKNAGNSLKTNLPPELLNQLGSAASMDLSDFVTPTKPPSNNGGIKP</sequence>
<keyword evidence="3" id="KW-1133">Transmembrane helix</keyword>
<dbReference type="CDD" id="cd16430">
    <property type="entry name" value="TraB"/>
    <property type="match status" value="1"/>
</dbReference>
<keyword evidence="3" id="KW-0472">Membrane</keyword>
<dbReference type="Proteomes" id="UP001231859">
    <property type="component" value="Plasmid paApi_AU3"/>
</dbReference>